<proteinExistence type="predicted"/>
<keyword evidence="1 2" id="KW-0732">Signal</keyword>
<dbReference type="InterPro" id="IPR007280">
    <property type="entry name" value="Peptidase_C_arc/bac"/>
</dbReference>
<evidence type="ECO:0000259" key="3">
    <source>
        <dbReference type="Pfam" id="PF04151"/>
    </source>
</evidence>
<name>V6S7R4_9FLAO</name>
<dbReference type="OrthoDB" id="1398760at2"/>
<accession>V6S7R4</accession>
<feature type="domain" description="Secretion system C-terminal sorting" evidence="4">
    <location>
        <begin position="280"/>
        <end position="346"/>
    </location>
</feature>
<feature type="domain" description="Peptidase C-terminal archaeal/bacterial" evidence="3">
    <location>
        <begin position="176"/>
        <end position="241"/>
    </location>
</feature>
<organism evidence="5 6">
    <name type="scientific">Flavobacterium enshiense DK69</name>
    <dbReference type="NCBI Taxonomy" id="1107311"/>
    <lineage>
        <taxon>Bacteria</taxon>
        <taxon>Pseudomonadati</taxon>
        <taxon>Bacteroidota</taxon>
        <taxon>Flavobacteriia</taxon>
        <taxon>Flavobacteriales</taxon>
        <taxon>Flavobacteriaceae</taxon>
        <taxon>Flavobacterium</taxon>
    </lineage>
</organism>
<dbReference type="InterPro" id="IPR026444">
    <property type="entry name" value="Secre_tail"/>
</dbReference>
<comment type="caution">
    <text evidence="5">The sequence shown here is derived from an EMBL/GenBank/DDBJ whole genome shotgun (WGS) entry which is preliminary data.</text>
</comment>
<feature type="chain" id="PRO_5004750575" evidence="2">
    <location>
        <begin position="18"/>
        <end position="349"/>
    </location>
</feature>
<dbReference type="Proteomes" id="UP000030149">
    <property type="component" value="Unassembled WGS sequence"/>
</dbReference>
<dbReference type="NCBIfam" id="TIGR04183">
    <property type="entry name" value="Por_Secre_tail"/>
    <property type="match status" value="1"/>
</dbReference>
<reference evidence="6" key="1">
    <citation type="submission" date="2013-09" db="EMBL/GenBank/DDBJ databases">
        <authorList>
            <person name="Zeng Z."/>
            <person name="Chen C."/>
        </authorList>
    </citation>
    <scope>NUCLEOTIDE SEQUENCE [LARGE SCALE GENOMIC DNA]</scope>
    <source>
        <strain evidence="6">DK69</strain>
    </source>
</reference>
<dbReference type="EMBL" id="JRLZ01000008">
    <property type="protein sequence ID" value="KGO95750.1"/>
    <property type="molecule type" value="Genomic_DNA"/>
</dbReference>
<reference evidence="5 6" key="2">
    <citation type="journal article" date="2015" name="Stand. Genomic Sci.">
        <title>High quality draft genomic sequence of Flavobacterium enshiense DK69(T) and comparison among Flavobacterium genomes.</title>
        <authorList>
            <person name="Zeng Z."/>
            <person name="Chen C."/>
            <person name="Du H."/>
            <person name="Wang G."/>
            <person name="Li M."/>
        </authorList>
    </citation>
    <scope>NUCLEOTIDE SEQUENCE [LARGE SCALE GENOMIC DNA]</scope>
    <source>
        <strain evidence="5 6">DK69</strain>
    </source>
</reference>
<evidence type="ECO:0000259" key="4">
    <source>
        <dbReference type="Pfam" id="PF18962"/>
    </source>
</evidence>
<dbReference type="NCBIfam" id="NF038127">
    <property type="entry name" value="FDP_fam"/>
    <property type="match status" value="1"/>
</dbReference>
<dbReference type="PATRIC" id="fig|1107311.3.peg.2909"/>
<protein>
    <submittedName>
        <fullName evidence="5">Uncharacterized protein</fullName>
    </submittedName>
</protein>
<sequence length="349" mass="36754">MKKITFLLLLISTASFGQCLSTEEWPESAVNSLNNGSVQEIDECNYAGEYATISGIIVGNNYEFASSGASGGYLTVTDQSNTVIASGVSPLTVNNITVSTVRLHIHTDAACGVDEECHVLSIQCVSPSCAPPVNDNCANAISIASFPYSNSQNALGATNNTGFVLNCEDGMNDGVWYTFTVATAGDVAISLTGVTGWDPELAVYSGSCGTFTCVGSKDDGYSGIDETLELTALAPGQYWVNIGQWDELEDGLEGPLTVSLSGTATLLGTAQFDATSFKAYPNPVRNVLNVSYSSEISSVEVYNMLGQKVLTKTLNIAQGQIDMSNLNAGNYIVKVTAEGLTKTIKVVKQ</sequence>
<dbReference type="Pfam" id="PF04151">
    <property type="entry name" value="PPC"/>
    <property type="match status" value="1"/>
</dbReference>
<dbReference type="Pfam" id="PF18962">
    <property type="entry name" value="Por_Secre_tail"/>
    <property type="match status" value="1"/>
</dbReference>
<dbReference type="AlphaFoldDB" id="V6S7R4"/>
<dbReference type="STRING" id="1107311.Q767_08650"/>
<evidence type="ECO:0000256" key="2">
    <source>
        <dbReference type="SAM" id="SignalP"/>
    </source>
</evidence>
<evidence type="ECO:0000313" key="5">
    <source>
        <dbReference type="EMBL" id="KGO95750.1"/>
    </source>
</evidence>
<feature type="signal peptide" evidence="2">
    <location>
        <begin position="1"/>
        <end position="17"/>
    </location>
</feature>
<gene>
    <name evidence="5" type="ORF">Q767_08650</name>
</gene>
<evidence type="ECO:0000256" key="1">
    <source>
        <dbReference type="ARBA" id="ARBA00022729"/>
    </source>
</evidence>
<dbReference type="eggNOG" id="COG0739">
    <property type="taxonomic scope" value="Bacteria"/>
</dbReference>
<dbReference type="Gene3D" id="2.60.120.380">
    <property type="match status" value="1"/>
</dbReference>
<evidence type="ECO:0000313" key="6">
    <source>
        <dbReference type="Proteomes" id="UP000030149"/>
    </source>
</evidence>
<keyword evidence="6" id="KW-1185">Reference proteome</keyword>